<keyword evidence="2" id="KW-0812">Transmembrane</keyword>
<dbReference type="EMBL" id="JAEFBK010000007">
    <property type="protein sequence ID" value="KAG7587468.1"/>
    <property type="molecule type" value="Genomic_DNA"/>
</dbReference>
<organism evidence="3 4">
    <name type="scientific">Arabidopsis thaliana x Arabidopsis arenosa</name>
    <dbReference type="NCBI Taxonomy" id="1240361"/>
    <lineage>
        <taxon>Eukaryota</taxon>
        <taxon>Viridiplantae</taxon>
        <taxon>Streptophyta</taxon>
        <taxon>Embryophyta</taxon>
        <taxon>Tracheophyta</taxon>
        <taxon>Spermatophyta</taxon>
        <taxon>Magnoliopsida</taxon>
        <taxon>eudicotyledons</taxon>
        <taxon>Gunneridae</taxon>
        <taxon>Pentapetalae</taxon>
        <taxon>rosids</taxon>
        <taxon>malvids</taxon>
        <taxon>Brassicales</taxon>
        <taxon>Brassicaceae</taxon>
        <taxon>Camelineae</taxon>
        <taxon>Arabidopsis</taxon>
    </lineage>
</organism>
<accession>A0A8T2BJ68</accession>
<evidence type="ECO:0000256" key="1">
    <source>
        <dbReference type="SAM" id="Coils"/>
    </source>
</evidence>
<keyword evidence="1" id="KW-0175">Coiled coil</keyword>
<keyword evidence="2" id="KW-1133">Transmembrane helix</keyword>
<name>A0A8T2BJ68_9BRAS</name>
<sequence length="95" mass="10936">MTSKDEFSRDRAAIRCARATMLLYSLSSSRTIDTAGEKQEKGETRREIEDLKRKLTMEKKKMNRIKLCGLMELLLLVVLVLLLSTFFLVFFLGST</sequence>
<evidence type="ECO:0000313" key="3">
    <source>
        <dbReference type="EMBL" id="KAG7587468.1"/>
    </source>
</evidence>
<evidence type="ECO:0008006" key="5">
    <source>
        <dbReference type="Google" id="ProtNLM"/>
    </source>
</evidence>
<protein>
    <recommendedName>
        <fullName evidence="5">Transmembrane protein</fullName>
    </recommendedName>
</protein>
<dbReference type="AlphaFoldDB" id="A0A8T2BJ68"/>
<feature type="transmembrane region" description="Helical" evidence="2">
    <location>
        <begin position="67"/>
        <end position="92"/>
    </location>
</feature>
<evidence type="ECO:0000256" key="2">
    <source>
        <dbReference type="SAM" id="Phobius"/>
    </source>
</evidence>
<proteinExistence type="predicted"/>
<reference evidence="3 4" key="1">
    <citation type="submission" date="2020-12" db="EMBL/GenBank/DDBJ databases">
        <title>Concerted genomic and epigenomic changes stabilize Arabidopsis allopolyploids.</title>
        <authorList>
            <person name="Chen Z."/>
        </authorList>
    </citation>
    <scope>NUCLEOTIDE SEQUENCE [LARGE SCALE GENOMIC DNA]</scope>
    <source>
        <strain evidence="3">Allo738</strain>
        <tissue evidence="3">Leaf</tissue>
    </source>
</reference>
<feature type="coiled-coil region" evidence="1">
    <location>
        <begin position="34"/>
        <end position="61"/>
    </location>
</feature>
<comment type="caution">
    <text evidence="3">The sequence shown here is derived from an EMBL/GenBank/DDBJ whole genome shotgun (WGS) entry which is preliminary data.</text>
</comment>
<evidence type="ECO:0000313" key="4">
    <source>
        <dbReference type="Proteomes" id="UP000694240"/>
    </source>
</evidence>
<dbReference type="Proteomes" id="UP000694240">
    <property type="component" value="Chromosome 7"/>
</dbReference>
<gene>
    <name evidence="3" type="ORF">ISN45_Aa02g026540</name>
</gene>
<keyword evidence="4" id="KW-1185">Reference proteome</keyword>
<keyword evidence="2" id="KW-0472">Membrane</keyword>